<feature type="compositionally biased region" description="Polar residues" evidence="6">
    <location>
        <begin position="82"/>
        <end position="105"/>
    </location>
</feature>
<keyword evidence="1" id="KW-0479">Metal-binding</keyword>
<protein>
    <recommendedName>
        <fullName evidence="7">Zn(2)-C6 fungal-type domain-containing protein</fullName>
    </recommendedName>
</protein>
<evidence type="ECO:0000256" key="6">
    <source>
        <dbReference type="SAM" id="MobiDB-lite"/>
    </source>
</evidence>
<evidence type="ECO:0000313" key="9">
    <source>
        <dbReference type="Proteomes" id="UP000504638"/>
    </source>
</evidence>
<organism evidence="8">
    <name type="scientific">Eremomyces bilateralis CBS 781.70</name>
    <dbReference type="NCBI Taxonomy" id="1392243"/>
    <lineage>
        <taxon>Eukaryota</taxon>
        <taxon>Fungi</taxon>
        <taxon>Dikarya</taxon>
        <taxon>Ascomycota</taxon>
        <taxon>Pezizomycotina</taxon>
        <taxon>Dothideomycetes</taxon>
        <taxon>Dothideomycetes incertae sedis</taxon>
        <taxon>Eremomycetales</taxon>
        <taxon>Eremomycetaceae</taxon>
        <taxon>Eremomyces</taxon>
    </lineage>
</organism>
<evidence type="ECO:0000256" key="1">
    <source>
        <dbReference type="ARBA" id="ARBA00022723"/>
    </source>
</evidence>
<name>A0A6G1GAN8_9PEZI</name>
<keyword evidence="2" id="KW-0805">Transcription regulation</keyword>
<dbReference type="GO" id="GO:0003677">
    <property type="term" value="F:DNA binding"/>
    <property type="evidence" value="ECO:0007669"/>
    <property type="project" value="UniProtKB-KW"/>
</dbReference>
<dbReference type="PROSITE" id="PS50048">
    <property type="entry name" value="ZN2_CY6_FUNGAL_2"/>
    <property type="match status" value="1"/>
</dbReference>
<dbReference type="Gene3D" id="4.10.240.10">
    <property type="entry name" value="Zn(2)-C6 fungal-type DNA-binding domain"/>
    <property type="match status" value="1"/>
</dbReference>
<sequence length="455" mass="48985">MFQSGFIFEAPNTIGKPTTASGKPKKTRASCDACSKSKIKCGQQRPACTRCSKLSIACNYSPSRRIGKPAGSGKKKQIHNHPPSSAAPTTGHSHTSSIASDASARSNHASQSLFNVLPAQLGVLPDTPSSDLEDKTPRPGYFTNAESYFYEANIKSSSPSPSETSSSHSSYKFPIPEHPLLLSADPTMAPPAMLESDLSMDSDFSLSDAFSDFSASEASTFAIGDGFSTPASACSSQPSNNMEFSEGIQQHFTKLSMLEKIQPSGQSSQHCMSQALTILFSLHDPSSIPASAGGFRTIDSILDSNRQALDSLTSILKCLCQKDPEGSLLVALIITKLLNSYKCITQTHQASPSAACNCPDTTRCRSSSLHSQGRSPTRTPVKLGSYALDEQDEECIKMQLVLSQLKRLEKLIERFMEILNGPGQDLSPALKTFVTGTFDEVLSEARRRSDCNMRV</sequence>
<evidence type="ECO:0000256" key="2">
    <source>
        <dbReference type="ARBA" id="ARBA00023015"/>
    </source>
</evidence>
<dbReference type="AlphaFoldDB" id="A0A6G1GAN8"/>
<dbReference type="RefSeq" id="XP_033536637.1">
    <property type="nucleotide sequence ID" value="XM_033674630.1"/>
</dbReference>
<dbReference type="SUPFAM" id="SSF57701">
    <property type="entry name" value="Zn2/Cys6 DNA-binding domain"/>
    <property type="match status" value="1"/>
</dbReference>
<keyword evidence="5" id="KW-0539">Nucleus</keyword>
<dbReference type="InterPro" id="IPR001138">
    <property type="entry name" value="Zn2Cys6_DnaBD"/>
</dbReference>
<dbReference type="OrthoDB" id="2943660at2759"/>
<dbReference type="EMBL" id="ML975152">
    <property type="protein sequence ID" value="KAF1815006.1"/>
    <property type="molecule type" value="Genomic_DNA"/>
</dbReference>
<dbReference type="SMART" id="SM00066">
    <property type="entry name" value="GAL4"/>
    <property type="match status" value="1"/>
</dbReference>
<evidence type="ECO:0000313" key="8">
    <source>
        <dbReference type="EMBL" id="KAF1815006.1"/>
    </source>
</evidence>
<accession>A0A6G1GAN8</accession>
<dbReference type="GO" id="GO:0008270">
    <property type="term" value="F:zinc ion binding"/>
    <property type="evidence" value="ECO:0007669"/>
    <property type="project" value="InterPro"/>
</dbReference>
<reference evidence="10" key="2">
    <citation type="submission" date="2020-04" db="EMBL/GenBank/DDBJ databases">
        <authorList>
            <consortium name="NCBI Genome Project"/>
        </authorList>
    </citation>
    <scope>NUCLEOTIDE SEQUENCE</scope>
    <source>
        <strain evidence="10">CBS 781.70</strain>
    </source>
</reference>
<dbReference type="InterPro" id="IPR013700">
    <property type="entry name" value="AflR"/>
</dbReference>
<dbReference type="PANTHER" id="PTHR31069:SF31">
    <property type="entry name" value="MONODICTYPHENONE CLUSTER TRANSCRIPTION FACTOR-RELATED"/>
    <property type="match status" value="1"/>
</dbReference>
<evidence type="ECO:0000313" key="10">
    <source>
        <dbReference type="RefSeq" id="XP_033536637.1"/>
    </source>
</evidence>
<gene>
    <name evidence="8 10" type="ORF">P152DRAFT_242021</name>
</gene>
<dbReference type="Pfam" id="PF08493">
    <property type="entry name" value="AflR"/>
    <property type="match status" value="1"/>
</dbReference>
<dbReference type="InterPro" id="IPR050675">
    <property type="entry name" value="OAF3"/>
</dbReference>
<dbReference type="Pfam" id="PF00172">
    <property type="entry name" value="Zn_clus"/>
    <property type="match status" value="1"/>
</dbReference>
<feature type="region of interest" description="Disordered" evidence="6">
    <location>
        <begin position="65"/>
        <end position="105"/>
    </location>
</feature>
<evidence type="ECO:0000256" key="4">
    <source>
        <dbReference type="ARBA" id="ARBA00023163"/>
    </source>
</evidence>
<dbReference type="GeneID" id="54415200"/>
<dbReference type="PRINTS" id="PR00755">
    <property type="entry name" value="AFLATOXINBRP"/>
</dbReference>
<proteinExistence type="predicted"/>
<dbReference type="InterPro" id="IPR036864">
    <property type="entry name" value="Zn2-C6_fun-type_DNA-bd_sf"/>
</dbReference>
<reference evidence="10" key="3">
    <citation type="submission" date="2025-04" db="UniProtKB">
        <authorList>
            <consortium name="RefSeq"/>
        </authorList>
    </citation>
    <scope>IDENTIFICATION</scope>
    <source>
        <strain evidence="10">CBS 781.70</strain>
    </source>
</reference>
<dbReference type="GO" id="GO:0000981">
    <property type="term" value="F:DNA-binding transcription factor activity, RNA polymerase II-specific"/>
    <property type="evidence" value="ECO:0007669"/>
    <property type="project" value="InterPro"/>
</dbReference>
<dbReference type="GO" id="GO:0005634">
    <property type="term" value="C:nucleus"/>
    <property type="evidence" value="ECO:0007669"/>
    <property type="project" value="InterPro"/>
</dbReference>
<dbReference type="CDD" id="cd00067">
    <property type="entry name" value="GAL4"/>
    <property type="match status" value="1"/>
</dbReference>
<feature type="domain" description="Zn(2)-C6 fungal-type" evidence="7">
    <location>
        <begin position="30"/>
        <end position="60"/>
    </location>
</feature>
<dbReference type="Proteomes" id="UP000504638">
    <property type="component" value="Unplaced"/>
</dbReference>
<keyword evidence="3" id="KW-0238">DNA-binding</keyword>
<dbReference type="PANTHER" id="PTHR31069">
    <property type="entry name" value="OLEATE-ACTIVATED TRANSCRIPTION FACTOR 1-RELATED"/>
    <property type="match status" value="1"/>
</dbReference>
<evidence type="ECO:0000256" key="5">
    <source>
        <dbReference type="ARBA" id="ARBA00023242"/>
    </source>
</evidence>
<keyword evidence="9" id="KW-1185">Reference proteome</keyword>
<reference evidence="8 10" key="1">
    <citation type="submission" date="2020-01" db="EMBL/GenBank/DDBJ databases">
        <authorList>
            <consortium name="DOE Joint Genome Institute"/>
            <person name="Haridas S."/>
            <person name="Albert R."/>
            <person name="Binder M."/>
            <person name="Bloem J."/>
            <person name="Labutti K."/>
            <person name="Salamov A."/>
            <person name="Andreopoulos B."/>
            <person name="Baker S.E."/>
            <person name="Barry K."/>
            <person name="Bills G."/>
            <person name="Bluhm B.H."/>
            <person name="Cannon C."/>
            <person name="Castanera R."/>
            <person name="Culley D.E."/>
            <person name="Daum C."/>
            <person name="Ezra D."/>
            <person name="Gonzalez J.B."/>
            <person name="Henrissat B."/>
            <person name="Kuo A."/>
            <person name="Liang C."/>
            <person name="Lipzen A."/>
            <person name="Lutzoni F."/>
            <person name="Magnuson J."/>
            <person name="Mondo S."/>
            <person name="Nolan M."/>
            <person name="Ohm R."/>
            <person name="Pangilinan J."/>
            <person name="Park H.-J."/>
            <person name="Ramirez L."/>
            <person name="Alfaro M."/>
            <person name="Sun H."/>
            <person name="Tritt A."/>
            <person name="Yoshinaga Y."/>
            <person name="Zwiers L.-H."/>
            <person name="Turgeon B.G."/>
            <person name="Goodwin S.B."/>
            <person name="Spatafora J.W."/>
            <person name="Crous P.W."/>
            <person name="Grigoriev I.V."/>
        </authorList>
    </citation>
    <scope>NUCLEOTIDE SEQUENCE</scope>
    <source>
        <strain evidence="8 10">CBS 781.70</strain>
    </source>
</reference>
<evidence type="ECO:0000256" key="3">
    <source>
        <dbReference type="ARBA" id="ARBA00023125"/>
    </source>
</evidence>
<dbReference type="GO" id="GO:0045122">
    <property type="term" value="P:aflatoxin biosynthetic process"/>
    <property type="evidence" value="ECO:0007669"/>
    <property type="project" value="InterPro"/>
</dbReference>
<evidence type="ECO:0000259" key="7">
    <source>
        <dbReference type="PROSITE" id="PS50048"/>
    </source>
</evidence>
<keyword evidence="4" id="KW-0804">Transcription</keyword>
<dbReference type="PROSITE" id="PS00463">
    <property type="entry name" value="ZN2_CY6_FUNGAL_1"/>
    <property type="match status" value="1"/>
</dbReference>